<feature type="transmembrane region" description="Helical" evidence="10">
    <location>
        <begin position="321"/>
        <end position="342"/>
    </location>
</feature>
<dbReference type="InterPro" id="IPR017452">
    <property type="entry name" value="GPCR_Rhodpsn_7TM"/>
</dbReference>
<evidence type="ECO:0000256" key="7">
    <source>
        <dbReference type="ARBA" id="ARBA00023170"/>
    </source>
</evidence>
<sequence>MFNSFARRLSRRLGNVLKFLSSEEEDDTLFDAEKNLYKRDISRAAKNFELFDEDLISPATLAKAIEKIGYLAYTGGPPANKCAGAFIPKYAELLNRAGLRADLKLAILKSLGNITINHADHQNECFTEGLLLLVGDIIVKSDDALQLWAVYCLYCLVLDNIRSLQVIKKDTVIHESIRNASQSKWTGFSRNYANILLKLTGLEPIKVTTKNLSVPTSESNSLHPSMESPLKAEKKLSVGTVIDKTAENTLHRSKLLIITEMKEYNRGQDRRMNNTTGFVGEDFRFLGITIGIIDIICGSIGNLLTIVVFARNAGLQSSFNCFIISLAAIDFLTATFMMPFNVAGYVKMDWPLGGSTSFTTPIQAFVYFCCGYTSIVCLVVITVNRFISIRFPDSYQTLFSKTRVLVVIVGSWIFAPSFLLPLLVESLTDEKKILGWNKRQFLCTFISLPESWQAYMQILRVLFQFLPIVIMAVLYSAMFWRVKKNKTLTSQLPWEQNKNSTGPEANNLINMNNTELNLNEEEMKIAQNMTSNTKRDNERQLLVVSLAICIVFSILFLPSLIINLLPNRSSLDFRIHMAASNITWLNSCVNPFIYVIANPKFRMEYYLLLKYAWLKFTCKL</sequence>
<evidence type="ECO:0000313" key="13">
    <source>
        <dbReference type="Proteomes" id="UP001642483"/>
    </source>
</evidence>
<dbReference type="EMBL" id="CAWYQH010000046">
    <property type="protein sequence ID" value="CAK8677895.1"/>
    <property type="molecule type" value="Genomic_DNA"/>
</dbReference>
<dbReference type="InterPro" id="IPR040268">
    <property type="entry name" value="ARMH2"/>
</dbReference>
<evidence type="ECO:0000256" key="3">
    <source>
        <dbReference type="ARBA" id="ARBA00022692"/>
    </source>
</evidence>
<evidence type="ECO:0000256" key="9">
    <source>
        <dbReference type="RuleBase" id="RU000688"/>
    </source>
</evidence>
<keyword evidence="3 9" id="KW-0812">Transmembrane</keyword>
<dbReference type="PRINTS" id="PR00237">
    <property type="entry name" value="GPCRRHODOPSN"/>
</dbReference>
<keyword evidence="7 9" id="KW-0675">Receptor</keyword>
<keyword evidence="13" id="KW-1185">Reference proteome</keyword>
<dbReference type="SUPFAM" id="SSF48371">
    <property type="entry name" value="ARM repeat"/>
    <property type="match status" value="1"/>
</dbReference>
<keyword evidence="5 9" id="KW-0297">G-protein coupled receptor</keyword>
<feature type="domain" description="G-protein coupled receptors family 1 profile" evidence="11">
    <location>
        <begin position="301"/>
        <end position="594"/>
    </location>
</feature>
<evidence type="ECO:0000256" key="5">
    <source>
        <dbReference type="ARBA" id="ARBA00023040"/>
    </source>
</evidence>
<evidence type="ECO:0000256" key="10">
    <source>
        <dbReference type="SAM" id="Phobius"/>
    </source>
</evidence>
<feature type="transmembrane region" description="Helical" evidence="10">
    <location>
        <begin position="577"/>
        <end position="597"/>
    </location>
</feature>
<dbReference type="PANTHER" id="PTHR24228">
    <property type="entry name" value="B2 BRADYKININ RECEPTOR/ANGIOTENSIN II RECEPTOR"/>
    <property type="match status" value="1"/>
</dbReference>
<evidence type="ECO:0000256" key="2">
    <source>
        <dbReference type="ARBA" id="ARBA00022475"/>
    </source>
</evidence>
<dbReference type="Proteomes" id="UP001642483">
    <property type="component" value="Unassembled WGS sequence"/>
</dbReference>
<feature type="transmembrane region" description="Helical" evidence="10">
    <location>
        <begin position="285"/>
        <end position="309"/>
    </location>
</feature>
<comment type="similarity">
    <text evidence="9">Belongs to the G-protein coupled receptor 1 family.</text>
</comment>
<dbReference type="InterPro" id="IPR000276">
    <property type="entry name" value="GPCR_Rhodpsn"/>
</dbReference>
<dbReference type="PANTHER" id="PTHR24228:SF74">
    <property type="entry name" value="G-PROTEIN COUPLED RECEPTORS FAMILY 1 PROFILE DOMAIN-CONTAINING PROTEIN"/>
    <property type="match status" value="1"/>
</dbReference>
<keyword evidence="8 9" id="KW-0807">Transducer</keyword>
<dbReference type="InterPro" id="IPR016024">
    <property type="entry name" value="ARM-type_fold"/>
</dbReference>
<protein>
    <recommendedName>
        <fullName evidence="11">G-protein coupled receptors family 1 profile domain-containing protein</fullName>
    </recommendedName>
</protein>
<feature type="transmembrane region" description="Helical" evidence="10">
    <location>
        <begin position="541"/>
        <end position="565"/>
    </location>
</feature>
<dbReference type="SUPFAM" id="SSF81321">
    <property type="entry name" value="Family A G protein-coupled receptor-like"/>
    <property type="match status" value="1"/>
</dbReference>
<evidence type="ECO:0000256" key="1">
    <source>
        <dbReference type="ARBA" id="ARBA00004651"/>
    </source>
</evidence>
<dbReference type="Gene3D" id="1.20.1070.10">
    <property type="entry name" value="Rhodopsin 7-helix transmembrane proteins"/>
    <property type="match status" value="1"/>
</dbReference>
<dbReference type="CDD" id="cd00637">
    <property type="entry name" value="7tm_classA_rhodopsin-like"/>
    <property type="match status" value="1"/>
</dbReference>
<proteinExistence type="inferred from homology"/>
<keyword evidence="2" id="KW-1003">Cell membrane</keyword>
<dbReference type="PROSITE" id="PS50262">
    <property type="entry name" value="G_PROTEIN_RECEP_F1_2"/>
    <property type="match status" value="1"/>
</dbReference>
<comment type="caution">
    <text evidence="12">The sequence shown here is derived from an EMBL/GenBank/DDBJ whole genome shotgun (WGS) entry which is preliminary data.</text>
</comment>
<feature type="transmembrane region" description="Helical" evidence="10">
    <location>
        <begin position="458"/>
        <end position="480"/>
    </location>
</feature>
<keyword evidence="6 10" id="KW-0472">Membrane</keyword>
<gene>
    <name evidence="12" type="ORF">CVLEPA_LOCUS7881</name>
</gene>
<feature type="transmembrane region" description="Helical" evidence="10">
    <location>
        <begin position="362"/>
        <end position="383"/>
    </location>
</feature>
<reference evidence="12 13" key="1">
    <citation type="submission" date="2024-02" db="EMBL/GenBank/DDBJ databases">
        <authorList>
            <person name="Daric V."/>
            <person name="Darras S."/>
        </authorList>
    </citation>
    <scope>NUCLEOTIDE SEQUENCE [LARGE SCALE GENOMIC DNA]</scope>
</reference>
<organism evidence="12 13">
    <name type="scientific">Clavelina lepadiformis</name>
    <name type="common">Light-bulb sea squirt</name>
    <name type="synonym">Ascidia lepadiformis</name>
    <dbReference type="NCBI Taxonomy" id="159417"/>
    <lineage>
        <taxon>Eukaryota</taxon>
        <taxon>Metazoa</taxon>
        <taxon>Chordata</taxon>
        <taxon>Tunicata</taxon>
        <taxon>Ascidiacea</taxon>
        <taxon>Aplousobranchia</taxon>
        <taxon>Clavelinidae</taxon>
        <taxon>Clavelina</taxon>
    </lineage>
</organism>
<evidence type="ECO:0000313" key="12">
    <source>
        <dbReference type="EMBL" id="CAK8677895.1"/>
    </source>
</evidence>
<evidence type="ECO:0000256" key="6">
    <source>
        <dbReference type="ARBA" id="ARBA00023136"/>
    </source>
</evidence>
<dbReference type="Pfam" id="PF00001">
    <property type="entry name" value="7tm_1"/>
    <property type="match status" value="1"/>
</dbReference>
<name>A0ABP0FHL6_CLALP</name>
<comment type="subcellular location">
    <subcellularLocation>
        <location evidence="1">Cell membrane</location>
        <topology evidence="1">Multi-pass membrane protein</topology>
    </subcellularLocation>
</comment>
<feature type="transmembrane region" description="Helical" evidence="10">
    <location>
        <begin position="404"/>
        <end position="424"/>
    </location>
</feature>
<dbReference type="SMART" id="SM01381">
    <property type="entry name" value="7TM_GPCR_Srsx"/>
    <property type="match status" value="1"/>
</dbReference>
<evidence type="ECO:0000256" key="8">
    <source>
        <dbReference type="ARBA" id="ARBA00023224"/>
    </source>
</evidence>
<evidence type="ECO:0000256" key="4">
    <source>
        <dbReference type="ARBA" id="ARBA00022989"/>
    </source>
</evidence>
<accession>A0ABP0FHL6</accession>
<evidence type="ECO:0000259" key="11">
    <source>
        <dbReference type="PROSITE" id="PS50262"/>
    </source>
</evidence>
<dbReference type="Pfam" id="PF17822">
    <property type="entry name" value="ARMH2"/>
    <property type="match status" value="1"/>
</dbReference>
<keyword evidence="4 10" id="KW-1133">Transmembrane helix</keyword>
<dbReference type="PROSITE" id="PS00237">
    <property type="entry name" value="G_PROTEIN_RECEP_F1_1"/>
    <property type="match status" value="1"/>
</dbReference>